<dbReference type="EMBL" id="QNRR01000005">
    <property type="protein sequence ID" value="RBP43869.1"/>
    <property type="molecule type" value="Genomic_DNA"/>
</dbReference>
<name>A0A366HLQ3_9BACT</name>
<dbReference type="OrthoDB" id="9811589at2"/>
<gene>
    <name evidence="5" type="ORF">DES53_105268</name>
</gene>
<evidence type="ECO:0000259" key="4">
    <source>
        <dbReference type="Pfam" id="PF13649"/>
    </source>
</evidence>
<proteinExistence type="predicted"/>
<dbReference type="InterPro" id="IPR041698">
    <property type="entry name" value="Methyltransf_25"/>
</dbReference>
<keyword evidence="2 5" id="KW-0808">Transferase</keyword>
<evidence type="ECO:0000256" key="3">
    <source>
        <dbReference type="ARBA" id="ARBA00022691"/>
    </source>
</evidence>
<dbReference type="RefSeq" id="WP_113959331.1">
    <property type="nucleotide sequence ID" value="NZ_QNRR01000005.1"/>
</dbReference>
<dbReference type="InterPro" id="IPR029063">
    <property type="entry name" value="SAM-dependent_MTases_sf"/>
</dbReference>
<comment type="caution">
    <text evidence="5">The sequence shown here is derived from an EMBL/GenBank/DDBJ whole genome shotgun (WGS) entry which is preliminary data.</text>
</comment>
<dbReference type="Gene3D" id="3.40.50.150">
    <property type="entry name" value="Vaccinia Virus protein VP39"/>
    <property type="match status" value="1"/>
</dbReference>
<organism evidence="5 6">
    <name type="scientific">Roseimicrobium gellanilyticum</name>
    <dbReference type="NCBI Taxonomy" id="748857"/>
    <lineage>
        <taxon>Bacteria</taxon>
        <taxon>Pseudomonadati</taxon>
        <taxon>Verrucomicrobiota</taxon>
        <taxon>Verrucomicrobiia</taxon>
        <taxon>Verrucomicrobiales</taxon>
        <taxon>Verrucomicrobiaceae</taxon>
        <taxon>Roseimicrobium</taxon>
    </lineage>
</organism>
<dbReference type="GO" id="GO:0008168">
    <property type="term" value="F:methyltransferase activity"/>
    <property type="evidence" value="ECO:0007669"/>
    <property type="project" value="UniProtKB-KW"/>
</dbReference>
<keyword evidence="3" id="KW-0949">S-adenosyl-L-methionine</keyword>
<feature type="domain" description="Methyltransferase" evidence="4">
    <location>
        <begin position="53"/>
        <end position="150"/>
    </location>
</feature>
<dbReference type="PANTHER" id="PTHR43464">
    <property type="entry name" value="METHYLTRANSFERASE"/>
    <property type="match status" value="1"/>
</dbReference>
<sequence length="269" mass="31433">MPNSTPESRDWYDTPLYYDIIFDADTEKEADFLEMMMVRHGQVKKARSGPLRVLEPACGSGRLVAALAKRGHQVHGFDLNENMLDYSRERLQDTDFEVSLWQDRLEDFRVPGRKRFDLAHCLVSTFKYVLEGAGAESHLQKVADSLYQGGLYVLGVHLTDYNDASPQHEQWEGKRDGIKVTCNTHTDPPNRRARTEDLRTQLRITRERRTWTQETRWQFRTYNAAQMKNLLKTAPQFELVACHDFLYEVDEERKLDDSYSDIVLVLRKK</sequence>
<dbReference type="Pfam" id="PF13649">
    <property type="entry name" value="Methyltransf_25"/>
    <property type="match status" value="1"/>
</dbReference>
<dbReference type="GO" id="GO:0032259">
    <property type="term" value="P:methylation"/>
    <property type="evidence" value="ECO:0007669"/>
    <property type="project" value="UniProtKB-KW"/>
</dbReference>
<keyword evidence="1 5" id="KW-0489">Methyltransferase</keyword>
<evidence type="ECO:0000256" key="1">
    <source>
        <dbReference type="ARBA" id="ARBA00022603"/>
    </source>
</evidence>
<dbReference type="SUPFAM" id="SSF53335">
    <property type="entry name" value="S-adenosyl-L-methionine-dependent methyltransferases"/>
    <property type="match status" value="1"/>
</dbReference>
<dbReference type="Proteomes" id="UP000253426">
    <property type="component" value="Unassembled WGS sequence"/>
</dbReference>
<dbReference type="PANTHER" id="PTHR43464:SF19">
    <property type="entry name" value="UBIQUINONE BIOSYNTHESIS O-METHYLTRANSFERASE, MITOCHONDRIAL"/>
    <property type="match status" value="1"/>
</dbReference>
<evidence type="ECO:0000256" key="2">
    <source>
        <dbReference type="ARBA" id="ARBA00022679"/>
    </source>
</evidence>
<reference evidence="5 6" key="1">
    <citation type="submission" date="2018-06" db="EMBL/GenBank/DDBJ databases">
        <title>Genomic Encyclopedia of Type Strains, Phase IV (KMG-IV): sequencing the most valuable type-strain genomes for metagenomic binning, comparative biology and taxonomic classification.</title>
        <authorList>
            <person name="Goeker M."/>
        </authorList>
    </citation>
    <scope>NUCLEOTIDE SEQUENCE [LARGE SCALE GENOMIC DNA]</scope>
    <source>
        <strain evidence="5 6">DSM 25532</strain>
    </source>
</reference>
<protein>
    <submittedName>
        <fullName evidence="5">Methyltransferase family protein</fullName>
    </submittedName>
</protein>
<evidence type="ECO:0000313" key="6">
    <source>
        <dbReference type="Proteomes" id="UP000253426"/>
    </source>
</evidence>
<keyword evidence="6" id="KW-1185">Reference proteome</keyword>
<accession>A0A366HLQ3</accession>
<dbReference type="AlphaFoldDB" id="A0A366HLQ3"/>
<dbReference type="Gene3D" id="2.20.25.110">
    <property type="entry name" value="S-adenosyl-L-methionine-dependent methyltransferases"/>
    <property type="match status" value="1"/>
</dbReference>
<evidence type="ECO:0000313" key="5">
    <source>
        <dbReference type="EMBL" id="RBP43869.1"/>
    </source>
</evidence>
<dbReference type="CDD" id="cd02440">
    <property type="entry name" value="AdoMet_MTases"/>
    <property type="match status" value="1"/>
</dbReference>